<sequence length="126" mass="13435">MAYSDSTPPGRVVQGILADLPGLIAVAVVDAGTGLNLASHSNSEQFNPDLAAAYNTQVVKQNLEAMRTLRLSSGTLDDILITVSDQYHLIKLLNGGEMFVYLAVNSLDTNLAIAREVVRQHAASLN</sequence>
<dbReference type="RefSeq" id="WP_173809978.1">
    <property type="nucleotide sequence ID" value="NZ_JABSNP010000008.1"/>
</dbReference>
<accession>A0ABX2FQ48</accession>
<organism evidence="1 2">
    <name type="scientific">Hymenobacter caeli</name>
    <dbReference type="NCBI Taxonomy" id="2735894"/>
    <lineage>
        <taxon>Bacteria</taxon>
        <taxon>Pseudomonadati</taxon>
        <taxon>Bacteroidota</taxon>
        <taxon>Cytophagia</taxon>
        <taxon>Cytophagales</taxon>
        <taxon>Hymenobacteraceae</taxon>
        <taxon>Hymenobacter</taxon>
    </lineage>
</organism>
<proteinExistence type="predicted"/>
<dbReference type="Proteomes" id="UP000779507">
    <property type="component" value="Unassembled WGS sequence"/>
</dbReference>
<evidence type="ECO:0008006" key="3">
    <source>
        <dbReference type="Google" id="ProtNLM"/>
    </source>
</evidence>
<gene>
    <name evidence="1" type="ORF">HNP98_002068</name>
</gene>
<keyword evidence="2" id="KW-1185">Reference proteome</keyword>
<evidence type="ECO:0000313" key="1">
    <source>
        <dbReference type="EMBL" id="NRT19244.1"/>
    </source>
</evidence>
<comment type="caution">
    <text evidence="1">The sequence shown here is derived from an EMBL/GenBank/DDBJ whole genome shotgun (WGS) entry which is preliminary data.</text>
</comment>
<protein>
    <recommendedName>
        <fullName evidence="3">Roadblock/LC7 domain-containing protein</fullName>
    </recommendedName>
</protein>
<dbReference type="EMBL" id="JABSNP010000008">
    <property type="protein sequence ID" value="NRT19244.1"/>
    <property type="molecule type" value="Genomic_DNA"/>
</dbReference>
<evidence type="ECO:0000313" key="2">
    <source>
        <dbReference type="Proteomes" id="UP000779507"/>
    </source>
</evidence>
<reference evidence="1 2" key="1">
    <citation type="submission" date="2020-05" db="EMBL/GenBank/DDBJ databases">
        <title>Genomic Encyclopedia of Type Strains, Phase IV (KMG-V): Genome sequencing to study the core and pangenomes of soil and plant-associated prokaryotes.</title>
        <authorList>
            <person name="Whitman W."/>
        </authorList>
    </citation>
    <scope>NUCLEOTIDE SEQUENCE [LARGE SCALE GENOMIC DNA]</scope>
    <source>
        <strain evidence="1 2">9A</strain>
    </source>
</reference>
<name>A0ABX2FQ48_9BACT</name>